<dbReference type="UniPathway" id="UPA00356">
    <property type="reaction ID" value="UER00440"/>
</dbReference>
<dbReference type="InterPro" id="IPR011912">
    <property type="entry name" value="Heptose_epim"/>
</dbReference>
<evidence type="ECO:0000313" key="7">
    <source>
        <dbReference type="Proteomes" id="UP000193396"/>
    </source>
</evidence>
<dbReference type="NCBIfam" id="TIGR02197">
    <property type="entry name" value="heptose_epim"/>
    <property type="match status" value="1"/>
</dbReference>
<feature type="domain" description="NAD-dependent epimerase/dehydratase" evidence="5">
    <location>
        <begin position="3"/>
        <end position="249"/>
    </location>
</feature>
<dbReference type="PANTHER" id="PTHR43103">
    <property type="entry name" value="NUCLEOSIDE-DIPHOSPHATE-SUGAR EPIMERASE"/>
    <property type="match status" value="1"/>
</dbReference>
<feature type="binding site" evidence="4">
    <location>
        <position position="221"/>
    </location>
    <ligand>
        <name>substrate</name>
    </ligand>
</feature>
<comment type="cofactor">
    <cofactor evidence="4">
        <name>NADP(+)</name>
        <dbReference type="ChEBI" id="CHEBI:58349"/>
    </cofactor>
    <text evidence="4">Binds 1 NADP(+) per subunit.</text>
</comment>
<evidence type="ECO:0000256" key="2">
    <source>
        <dbReference type="ARBA" id="ARBA00023235"/>
    </source>
</evidence>
<dbReference type="EMBL" id="JFKB01000011">
    <property type="protein sequence ID" value="OSQ46651.1"/>
    <property type="molecule type" value="Genomic_DNA"/>
</dbReference>
<feature type="active site" description="Proton acceptor" evidence="4">
    <location>
        <position position="184"/>
    </location>
</feature>
<feature type="binding site" evidence="4">
    <location>
        <position position="38"/>
    </location>
    <ligand>
        <name>NADP(+)</name>
        <dbReference type="ChEBI" id="CHEBI:58349"/>
    </ligand>
</feature>
<dbReference type="RefSeq" id="WP_085620093.1">
    <property type="nucleotide sequence ID" value="NZ_JBLXAE010000018.1"/>
</dbReference>
<keyword evidence="3 4" id="KW-0119">Carbohydrate metabolism</keyword>
<feature type="binding site" evidence="4">
    <location>
        <position position="186"/>
    </location>
    <ligand>
        <name>substrate</name>
    </ligand>
</feature>
<gene>
    <name evidence="4" type="primary">hldD</name>
    <name evidence="6" type="ORF">TALK_15685</name>
</gene>
<dbReference type="Gene3D" id="3.90.25.10">
    <property type="entry name" value="UDP-galactose 4-epimerase, domain 1"/>
    <property type="match status" value="1"/>
</dbReference>
<evidence type="ECO:0000259" key="5">
    <source>
        <dbReference type="Pfam" id="PF01370"/>
    </source>
</evidence>
<dbReference type="Pfam" id="PF01370">
    <property type="entry name" value="Epimerase"/>
    <property type="match status" value="1"/>
</dbReference>
<comment type="domain">
    <text evidence="4">Contains a large N-terminal NADP-binding domain, and a smaller C-terminal substrate-binding domain.</text>
</comment>
<feature type="binding site" evidence="4">
    <location>
        <position position="175"/>
    </location>
    <ligand>
        <name>substrate</name>
    </ligand>
</feature>
<keyword evidence="2 4" id="KW-0413">Isomerase</keyword>
<proteinExistence type="inferred from homology"/>
<evidence type="ECO:0000313" key="6">
    <source>
        <dbReference type="EMBL" id="OSQ46651.1"/>
    </source>
</evidence>
<feature type="binding site" evidence="4">
    <location>
        <begin position="10"/>
        <end position="11"/>
    </location>
    <ligand>
        <name>NADP(+)</name>
        <dbReference type="ChEBI" id="CHEBI:58349"/>
    </ligand>
</feature>
<comment type="caution">
    <text evidence="6">The sequence shown here is derived from an EMBL/GenBank/DDBJ whole genome shotgun (WGS) entry which is preliminary data.</text>
</comment>
<feature type="binding site" evidence="4">
    <location>
        <position position="184"/>
    </location>
    <ligand>
        <name>NADP(+)</name>
        <dbReference type="ChEBI" id="CHEBI:58349"/>
    </ligand>
</feature>
<dbReference type="GO" id="GO:0097171">
    <property type="term" value="P:ADP-L-glycero-beta-D-manno-heptose biosynthetic process"/>
    <property type="evidence" value="ECO:0007669"/>
    <property type="project" value="UniProtKB-UniPathway"/>
</dbReference>
<dbReference type="OrthoDB" id="9801785at2"/>
<feature type="binding site" evidence="4">
    <location>
        <position position="90"/>
    </location>
    <ligand>
        <name>NADP(+)</name>
        <dbReference type="ChEBI" id="CHEBI:58349"/>
    </ligand>
</feature>
<dbReference type="PANTHER" id="PTHR43103:SF3">
    <property type="entry name" value="ADP-L-GLYCERO-D-MANNO-HEPTOSE-6-EPIMERASE"/>
    <property type="match status" value="1"/>
</dbReference>
<feature type="binding site" evidence="4">
    <location>
        <position position="286"/>
    </location>
    <ligand>
        <name>substrate</name>
    </ligand>
</feature>
<dbReference type="Proteomes" id="UP000193396">
    <property type="component" value="Unassembled WGS sequence"/>
</dbReference>
<dbReference type="InterPro" id="IPR001509">
    <property type="entry name" value="Epimerase_deHydtase"/>
</dbReference>
<dbReference type="SUPFAM" id="SSF51735">
    <property type="entry name" value="NAD(P)-binding Rossmann-fold domains"/>
    <property type="match status" value="1"/>
</dbReference>
<dbReference type="InterPro" id="IPR036291">
    <property type="entry name" value="NAD(P)-bd_dom_sf"/>
</dbReference>
<comment type="subunit">
    <text evidence="4">Homopentamer.</text>
</comment>
<dbReference type="GO" id="GO:0008712">
    <property type="term" value="F:ADP-glyceromanno-heptose 6-epimerase activity"/>
    <property type="evidence" value="ECO:0007669"/>
    <property type="project" value="UniProtKB-UniRule"/>
</dbReference>
<keyword evidence="1 4" id="KW-0521">NADP</keyword>
<feature type="binding site" evidence="4">
    <location>
        <begin position="73"/>
        <end position="77"/>
    </location>
    <ligand>
        <name>NADP(+)</name>
        <dbReference type="ChEBI" id="CHEBI:58349"/>
    </ligand>
</feature>
<name>A0A1Y2L8E6_9PROT</name>
<reference evidence="6 7" key="1">
    <citation type="submission" date="2014-03" db="EMBL/GenBank/DDBJ databases">
        <title>The draft genome sequence of Thalassospira alkalitolerans JCM 18968.</title>
        <authorList>
            <person name="Lai Q."/>
            <person name="Shao Z."/>
        </authorList>
    </citation>
    <scope>NUCLEOTIDE SEQUENCE [LARGE SCALE GENOMIC DNA]</scope>
    <source>
        <strain evidence="6 7">JCM 18968</strain>
    </source>
</reference>
<dbReference type="CDD" id="cd05248">
    <property type="entry name" value="ADP_GME_SDR_e"/>
    <property type="match status" value="1"/>
</dbReference>
<dbReference type="GO" id="GO:0005975">
    <property type="term" value="P:carbohydrate metabolic process"/>
    <property type="evidence" value="ECO:0007669"/>
    <property type="project" value="UniProtKB-UniRule"/>
</dbReference>
<sequence length="328" mass="37096">MLIVTGGAGFIGSNIVAALEERGETDIVVVDRLRDGIKWKNIAKRNLRDIVHPDDLPKFLEDHGGDVDVIFHMGAISATTERDADKIVQNNYKLTTWLWEWCSRHSARLVYASSAATYGDGKQGFDDSFDQANLAKLAPLNAYGWSKHATDRRFRTVLDQNGFRPKQWAGLKFFNVYGPNEYHKDGMRSVVSQMFDKLSAGETATLFKSHHPDYEDGGQLRDFVWVGDVVNIIMWLYDNPQVSDLFNIGTGKARSFKDLALSVFAALGKEPDIKFVPTPESIRDKYQYFTEANMAKLRAAGYDADMTPLEEGVRQYIQDYLATEDPFR</sequence>
<comment type="caution">
    <text evidence="4">Lacks conserved residue(s) required for the propagation of feature annotation.</text>
</comment>
<feature type="binding site" evidence="4">
    <location>
        <position position="176"/>
    </location>
    <ligand>
        <name>NADP(+)</name>
        <dbReference type="ChEBI" id="CHEBI:58349"/>
    </ligand>
</feature>
<feature type="binding site" evidence="4">
    <location>
        <begin position="207"/>
        <end position="210"/>
    </location>
    <ligand>
        <name>substrate</name>
    </ligand>
</feature>
<dbReference type="Gene3D" id="3.40.50.720">
    <property type="entry name" value="NAD(P)-binding Rossmann-like Domain"/>
    <property type="match status" value="1"/>
</dbReference>
<evidence type="ECO:0000256" key="1">
    <source>
        <dbReference type="ARBA" id="ARBA00022857"/>
    </source>
</evidence>
<comment type="similarity">
    <text evidence="4">Belongs to the NAD(P)-dependent epimerase/dehydratase family. HldD subfamily.</text>
</comment>
<dbReference type="EC" id="5.1.3.20" evidence="4"/>
<feature type="binding site" evidence="4">
    <location>
        <position position="193"/>
    </location>
    <ligand>
        <name>substrate</name>
    </ligand>
</feature>
<protein>
    <recommendedName>
        <fullName evidence="4">ADP-L-glycero-D-manno-heptose-6-epimerase</fullName>
        <ecNumber evidence="4">5.1.3.20</ecNumber>
    </recommendedName>
    <alternativeName>
        <fullName evidence="4">ADP-L-glycero-beta-D-manno-heptose-6-epimerase</fullName>
        <shortName evidence="4">ADP-glyceromanno-heptose 6-epimerase</shortName>
        <shortName evidence="4">ADP-hep 6-epimerase</shortName>
        <shortName evidence="4">AGME</shortName>
    </alternativeName>
</protein>
<feature type="binding site" evidence="4">
    <location>
        <position position="147"/>
    </location>
    <ligand>
        <name>NADP(+)</name>
        <dbReference type="ChEBI" id="CHEBI:58349"/>
    </ligand>
</feature>
<organism evidence="6 7">
    <name type="scientific">Thalassospira alkalitolerans</name>
    <dbReference type="NCBI Taxonomy" id="1293890"/>
    <lineage>
        <taxon>Bacteria</taxon>
        <taxon>Pseudomonadati</taxon>
        <taxon>Pseudomonadota</taxon>
        <taxon>Alphaproteobacteria</taxon>
        <taxon>Rhodospirillales</taxon>
        <taxon>Thalassospiraceae</taxon>
        <taxon>Thalassospira</taxon>
    </lineage>
</organism>
<evidence type="ECO:0000256" key="3">
    <source>
        <dbReference type="ARBA" id="ARBA00023277"/>
    </source>
</evidence>
<accession>A0A1Y2L8E6</accession>
<comment type="catalytic activity">
    <reaction evidence="4">
        <text>ADP-D-glycero-beta-D-manno-heptose = ADP-L-glycero-beta-D-manno-heptose</text>
        <dbReference type="Rhea" id="RHEA:17577"/>
        <dbReference type="ChEBI" id="CHEBI:59967"/>
        <dbReference type="ChEBI" id="CHEBI:61506"/>
        <dbReference type="EC" id="5.1.3.20"/>
    </reaction>
</comment>
<dbReference type="STRING" id="1293890.TALK_15685"/>
<feature type="binding site" evidence="4">
    <location>
        <begin position="31"/>
        <end position="32"/>
    </location>
    <ligand>
        <name>NADP(+)</name>
        <dbReference type="ChEBI" id="CHEBI:58349"/>
    </ligand>
</feature>
<feature type="active site" description="Proton acceptor" evidence="4">
    <location>
        <position position="143"/>
    </location>
</feature>
<dbReference type="GO" id="GO:0050661">
    <property type="term" value="F:NADP binding"/>
    <property type="evidence" value="ECO:0007669"/>
    <property type="project" value="InterPro"/>
</dbReference>
<keyword evidence="7" id="KW-1185">Reference proteome</keyword>
<dbReference type="AlphaFoldDB" id="A0A1Y2L8E6"/>
<comment type="function">
    <text evidence="4">Catalyzes the interconversion between ADP-D-glycero-beta-D-manno-heptose and ADP-L-glycero-beta-D-manno-heptose via an epimerization at carbon 6 of the heptose.</text>
</comment>
<evidence type="ECO:0000256" key="4">
    <source>
        <dbReference type="HAMAP-Rule" id="MF_01601"/>
    </source>
</evidence>
<comment type="pathway">
    <text evidence="4">Nucleotide-sugar biosynthesis; ADP-L-glycero-beta-D-manno-heptose biosynthesis; ADP-L-glycero-beta-D-manno-heptose from D-glycero-beta-D-manno-heptose 7-phosphate: step 4/4.</text>
</comment>
<dbReference type="HAMAP" id="MF_01601">
    <property type="entry name" value="Heptose_epimerase"/>
    <property type="match status" value="1"/>
</dbReference>